<evidence type="ECO:0000313" key="2">
    <source>
        <dbReference type="Proteomes" id="UP000199031"/>
    </source>
</evidence>
<dbReference type="EMBL" id="FOXQ01000009">
    <property type="protein sequence ID" value="SFQ32548.1"/>
    <property type="molecule type" value="Genomic_DNA"/>
</dbReference>
<proteinExistence type="predicted"/>
<protein>
    <submittedName>
        <fullName evidence="1">Uncharacterized protein</fullName>
    </submittedName>
</protein>
<gene>
    <name evidence="1" type="ORF">SAMN05444277_10915</name>
</gene>
<reference evidence="1 2" key="1">
    <citation type="submission" date="2016-10" db="EMBL/GenBank/DDBJ databases">
        <authorList>
            <person name="de Groot N.N."/>
        </authorList>
    </citation>
    <scope>NUCLEOTIDE SEQUENCE [LARGE SCALE GENOMIC DNA]</scope>
    <source>
        <strain evidence="1 2">DSM 28286</strain>
    </source>
</reference>
<dbReference type="Proteomes" id="UP000199031">
    <property type="component" value="Unassembled WGS sequence"/>
</dbReference>
<evidence type="ECO:0000313" key="1">
    <source>
        <dbReference type="EMBL" id="SFQ32548.1"/>
    </source>
</evidence>
<accession>A0A1I5XKS8</accession>
<organism evidence="1 2">
    <name type="scientific">Parafilimonas terrae</name>
    <dbReference type="NCBI Taxonomy" id="1465490"/>
    <lineage>
        <taxon>Bacteria</taxon>
        <taxon>Pseudomonadati</taxon>
        <taxon>Bacteroidota</taxon>
        <taxon>Chitinophagia</taxon>
        <taxon>Chitinophagales</taxon>
        <taxon>Chitinophagaceae</taxon>
        <taxon>Parafilimonas</taxon>
    </lineage>
</organism>
<sequence length="54" mass="6375">MLLILHQNLFNKCIIYGSMHVRNTAVIQFFTKEEFQAKIFAFNICIIFYTNSKA</sequence>
<keyword evidence="2" id="KW-1185">Reference proteome</keyword>
<name>A0A1I5XKS8_9BACT</name>
<dbReference type="STRING" id="1465490.SAMN05444277_10915"/>
<dbReference type="AlphaFoldDB" id="A0A1I5XKS8"/>